<reference evidence="2" key="1">
    <citation type="submission" date="2020-05" db="EMBL/GenBank/DDBJ databases">
        <title>Mycena genomes resolve the evolution of fungal bioluminescence.</title>
        <authorList>
            <person name="Tsai I.J."/>
        </authorList>
    </citation>
    <scope>NUCLEOTIDE SEQUENCE</scope>
    <source>
        <strain evidence="2">110903Hualien_Pintung</strain>
    </source>
</reference>
<feature type="domain" description="F-box" evidence="1">
    <location>
        <begin position="32"/>
        <end position="81"/>
    </location>
</feature>
<dbReference type="AlphaFoldDB" id="A0A8H6W250"/>
<protein>
    <submittedName>
        <fullName evidence="2">F-box domain-containing protein</fullName>
    </submittedName>
</protein>
<dbReference type="Gene3D" id="3.80.10.10">
    <property type="entry name" value="Ribonuclease Inhibitor"/>
    <property type="match status" value="1"/>
</dbReference>
<dbReference type="EMBL" id="JACAZE010000012">
    <property type="protein sequence ID" value="KAF7302744.1"/>
    <property type="molecule type" value="Genomic_DNA"/>
</dbReference>
<proteinExistence type="predicted"/>
<evidence type="ECO:0000313" key="2">
    <source>
        <dbReference type="EMBL" id="KAF7302744.1"/>
    </source>
</evidence>
<comment type="caution">
    <text evidence="2">The sequence shown here is derived from an EMBL/GenBank/DDBJ whole genome shotgun (WGS) entry which is preliminary data.</text>
</comment>
<dbReference type="InterPro" id="IPR001810">
    <property type="entry name" value="F-box_dom"/>
</dbReference>
<dbReference type="PANTHER" id="PTHR38926">
    <property type="entry name" value="F-BOX DOMAIN CONTAINING PROTEIN, EXPRESSED"/>
    <property type="match status" value="1"/>
</dbReference>
<dbReference type="Proteomes" id="UP000613580">
    <property type="component" value="Unassembled WGS sequence"/>
</dbReference>
<sequence length="420" mass="46389">MSPFSRLYDLFFSPASNEDQQPCTSLTAPRHAQLPLEIVIHILDEACASEQDPAPLLRNAALVCRDWSFIAQPLLFRDVVLASQTACDAFLSAAHTGSARGHMLANAVSRMKVVLDANQPQALSQQSFARAVIACPNLCELDVAMYGRDDLNTSANHSTTRRSVPTFDASTLDVLRAAGPRMKSLHFNNASDSDACIFQLLDVFSSLESLALSGTPPKLPATLHAPRYPGVVQELRLNCQTAVSVDFIRWLLGNSEESQLKTLELEREQPMEVVDHLVATHANSLRSLAVPACTTHDMAAAVNKCTNLDELRIEHPWVTPVLVKALSRKLRRLAIALDQDSVVQPWVDYVRHAERLEALTVQVWGTQNESVQQQQLPPPALMMACAYRGTVLEATRDIKVFRSVVRREPVVPSPFSMARK</sequence>
<organism evidence="2 3">
    <name type="scientific">Mycena chlorophos</name>
    <name type="common">Agaric fungus</name>
    <name type="synonym">Agaricus chlorophos</name>
    <dbReference type="NCBI Taxonomy" id="658473"/>
    <lineage>
        <taxon>Eukaryota</taxon>
        <taxon>Fungi</taxon>
        <taxon>Dikarya</taxon>
        <taxon>Basidiomycota</taxon>
        <taxon>Agaricomycotina</taxon>
        <taxon>Agaricomycetes</taxon>
        <taxon>Agaricomycetidae</taxon>
        <taxon>Agaricales</taxon>
        <taxon>Marasmiineae</taxon>
        <taxon>Mycenaceae</taxon>
        <taxon>Mycena</taxon>
    </lineage>
</organism>
<keyword evidence="3" id="KW-1185">Reference proteome</keyword>
<dbReference type="OrthoDB" id="2522283at2759"/>
<dbReference type="InterPro" id="IPR032675">
    <property type="entry name" value="LRR_dom_sf"/>
</dbReference>
<gene>
    <name evidence="2" type="ORF">HMN09_00909300</name>
</gene>
<evidence type="ECO:0000313" key="3">
    <source>
        <dbReference type="Proteomes" id="UP000613580"/>
    </source>
</evidence>
<dbReference type="PANTHER" id="PTHR38926:SF5">
    <property type="entry name" value="F-BOX AND LEUCINE-RICH REPEAT PROTEIN 6"/>
    <property type="match status" value="1"/>
</dbReference>
<evidence type="ECO:0000259" key="1">
    <source>
        <dbReference type="Pfam" id="PF12937"/>
    </source>
</evidence>
<dbReference type="Pfam" id="PF12937">
    <property type="entry name" value="F-box-like"/>
    <property type="match status" value="1"/>
</dbReference>
<dbReference type="SUPFAM" id="SSF52047">
    <property type="entry name" value="RNI-like"/>
    <property type="match status" value="1"/>
</dbReference>
<accession>A0A8H6W250</accession>
<name>A0A8H6W250_MYCCL</name>